<protein>
    <recommendedName>
        <fullName evidence="4">Death domain-containing protein</fullName>
    </recommendedName>
</protein>
<dbReference type="AlphaFoldDB" id="A0A9N9WG15"/>
<gene>
    <name evidence="2" type="ORF">DIATSA_LOCUS10918</name>
</gene>
<keyword evidence="1" id="KW-0472">Membrane</keyword>
<dbReference type="EMBL" id="OU893336">
    <property type="protein sequence ID" value="CAG9793483.1"/>
    <property type="molecule type" value="Genomic_DNA"/>
</dbReference>
<proteinExistence type="predicted"/>
<evidence type="ECO:0000313" key="2">
    <source>
        <dbReference type="EMBL" id="CAG9793483.1"/>
    </source>
</evidence>
<reference evidence="2" key="2">
    <citation type="submission" date="2022-10" db="EMBL/GenBank/DDBJ databases">
        <authorList>
            <consortium name="ENA_rothamsted_submissions"/>
            <consortium name="culmorum"/>
            <person name="King R."/>
        </authorList>
    </citation>
    <scope>NUCLEOTIDE SEQUENCE</scope>
</reference>
<sequence>MNIPELEYIASHLTLAECRRLVASLHFVSFELPALSESQQKIPKDMSCLNLIMKWNNGNEGKEKTHEHVARRLRQIGKKDIADWLGVTVFHNLAKDVEDALLHPGFIGDENKFNYQFVTFKDSDTIEIDQWNILDSIMYIMLIGIFGSILFTCWRYIMLTFTKEHNPGNEEVELLRKLRSYNDVNIDEQIADEEEECQSGIER</sequence>
<dbReference type="OrthoDB" id="6066069at2759"/>
<keyword evidence="1" id="KW-0812">Transmembrane</keyword>
<evidence type="ECO:0000313" key="3">
    <source>
        <dbReference type="Proteomes" id="UP001153714"/>
    </source>
</evidence>
<evidence type="ECO:0008006" key="4">
    <source>
        <dbReference type="Google" id="ProtNLM"/>
    </source>
</evidence>
<dbReference type="Gene3D" id="1.10.533.10">
    <property type="entry name" value="Death Domain, Fas"/>
    <property type="match status" value="1"/>
</dbReference>
<dbReference type="Proteomes" id="UP001153714">
    <property type="component" value="Chromosome 5"/>
</dbReference>
<reference evidence="2" key="1">
    <citation type="submission" date="2021-12" db="EMBL/GenBank/DDBJ databases">
        <authorList>
            <person name="King R."/>
        </authorList>
    </citation>
    <scope>NUCLEOTIDE SEQUENCE</scope>
</reference>
<accession>A0A9N9WG15</accession>
<name>A0A9N9WG15_9NEOP</name>
<evidence type="ECO:0000256" key="1">
    <source>
        <dbReference type="SAM" id="Phobius"/>
    </source>
</evidence>
<organism evidence="2 3">
    <name type="scientific">Diatraea saccharalis</name>
    <name type="common">sugarcane borer</name>
    <dbReference type="NCBI Taxonomy" id="40085"/>
    <lineage>
        <taxon>Eukaryota</taxon>
        <taxon>Metazoa</taxon>
        <taxon>Ecdysozoa</taxon>
        <taxon>Arthropoda</taxon>
        <taxon>Hexapoda</taxon>
        <taxon>Insecta</taxon>
        <taxon>Pterygota</taxon>
        <taxon>Neoptera</taxon>
        <taxon>Endopterygota</taxon>
        <taxon>Lepidoptera</taxon>
        <taxon>Glossata</taxon>
        <taxon>Ditrysia</taxon>
        <taxon>Pyraloidea</taxon>
        <taxon>Crambidae</taxon>
        <taxon>Crambinae</taxon>
        <taxon>Diatraea</taxon>
    </lineage>
</organism>
<dbReference type="InterPro" id="IPR011029">
    <property type="entry name" value="DEATH-like_dom_sf"/>
</dbReference>
<keyword evidence="3" id="KW-1185">Reference proteome</keyword>
<feature type="transmembrane region" description="Helical" evidence="1">
    <location>
        <begin position="137"/>
        <end position="157"/>
    </location>
</feature>
<keyword evidence="1" id="KW-1133">Transmembrane helix</keyword>